<reference evidence="2 3" key="1">
    <citation type="journal article" date="2024" name="IMA Fungus">
        <title>IMA Genome - F19 : A genome assembly and annotation guide to empower mycologists, including annotated draft genome sequences of Ceratocystis pirilliformis, Diaporthe australafricana, Fusarium ophioides, Paecilomyces lecythidis, and Sporothrix stenoceras.</title>
        <authorList>
            <person name="Aylward J."/>
            <person name="Wilson A.M."/>
            <person name="Visagie C.M."/>
            <person name="Spraker J."/>
            <person name="Barnes I."/>
            <person name="Buitendag C."/>
            <person name="Ceriani C."/>
            <person name="Del Mar Angel L."/>
            <person name="du Plessis D."/>
            <person name="Fuchs T."/>
            <person name="Gasser K."/>
            <person name="Kramer D."/>
            <person name="Li W."/>
            <person name="Munsamy K."/>
            <person name="Piso A."/>
            <person name="Price J.L."/>
            <person name="Sonnekus B."/>
            <person name="Thomas C."/>
            <person name="van der Nest A."/>
            <person name="van Dijk A."/>
            <person name="van Heerden A."/>
            <person name="van Vuuren N."/>
            <person name="Yilmaz N."/>
            <person name="Duong T.A."/>
            <person name="van der Merwe N.A."/>
            <person name="Wingfield M.J."/>
            <person name="Wingfield B.D."/>
        </authorList>
    </citation>
    <scope>NUCLEOTIDE SEQUENCE [LARGE SCALE GENOMIC DNA]</scope>
    <source>
        <strain evidence="2 3">CMW 5346</strain>
    </source>
</reference>
<feature type="compositionally biased region" description="Acidic residues" evidence="1">
    <location>
        <begin position="491"/>
        <end position="508"/>
    </location>
</feature>
<feature type="compositionally biased region" description="Basic and acidic residues" evidence="1">
    <location>
        <begin position="788"/>
        <end position="798"/>
    </location>
</feature>
<feature type="compositionally biased region" description="Acidic residues" evidence="1">
    <location>
        <begin position="65"/>
        <end position="80"/>
    </location>
</feature>
<accession>A0ABR3ZPR0</accession>
<feature type="compositionally biased region" description="Low complexity" evidence="1">
    <location>
        <begin position="265"/>
        <end position="275"/>
    </location>
</feature>
<feature type="compositionally biased region" description="Pro residues" evidence="1">
    <location>
        <begin position="898"/>
        <end position="917"/>
    </location>
</feature>
<organism evidence="2 3">
    <name type="scientific">Sporothrix stenoceras</name>
    <dbReference type="NCBI Taxonomy" id="5173"/>
    <lineage>
        <taxon>Eukaryota</taxon>
        <taxon>Fungi</taxon>
        <taxon>Dikarya</taxon>
        <taxon>Ascomycota</taxon>
        <taxon>Pezizomycotina</taxon>
        <taxon>Sordariomycetes</taxon>
        <taxon>Sordariomycetidae</taxon>
        <taxon>Ophiostomatales</taxon>
        <taxon>Ophiostomataceae</taxon>
        <taxon>Sporothrix</taxon>
    </lineage>
</organism>
<dbReference type="EMBL" id="JAWCUI010000005">
    <property type="protein sequence ID" value="KAL1902405.1"/>
    <property type="molecule type" value="Genomic_DNA"/>
</dbReference>
<feature type="compositionally biased region" description="Low complexity" evidence="1">
    <location>
        <begin position="361"/>
        <end position="377"/>
    </location>
</feature>
<gene>
    <name evidence="2" type="ORF">Sste5346_001385</name>
</gene>
<name>A0ABR3ZPR0_9PEZI</name>
<feature type="compositionally biased region" description="Pro residues" evidence="1">
    <location>
        <begin position="307"/>
        <end position="322"/>
    </location>
</feature>
<feature type="region of interest" description="Disordered" evidence="1">
    <location>
        <begin position="778"/>
        <end position="864"/>
    </location>
</feature>
<feature type="compositionally biased region" description="Low complexity" evidence="1">
    <location>
        <begin position="178"/>
        <end position="199"/>
    </location>
</feature>
<evidence type="ECO:0000313" key="3">
    <source>
        <dbReference type="Proteomes" id="UP001583186"/>
    </source>
</evidence>
<evidence type="ECO:0008006" key="4">
    <source>
        <dbReference type="Google" id="ProtNLM"/>
    </source>
</evidence>
<feature type="compositionally biased region" description="Low complexity" evidence="1">
    <location>
        <begin position="16"/>
        <end position="30"/>
    </location>
</feature>
<sequence>MDDPWGSPWTSSAEHNQNGSSGNGNENGTANGNGGTPKPPQPALLAGGLSGNTPFASLPESSPWADDDDGGFGGFDDDNAFGDWTAADTHGGSLGGGGTTTPGSNGWGAFAETDGFGVDSGFGSGSNQHLSPQRKDKSTTYGGLGQLSPIAWPSSAALSPAGSPGGAGSPRRRRALSRRSSVNSLGSSRNGSRNGSLSGFARSPSVDPWSTAPMATEKRDDLGLLPGTTRARASSTLSIPILRLDDSSAGKGLEEEPQSMDDKTVTATPTVETAPPDLPEIVAEHVDSEDSEESTDNDDDEENGDTPKPPPQPTFPSIPPPSSSSRPSTAGSDGSRNHHHVDIDDPQQDSPTTSIEDDKGTTTSCTTAAATATATTTPQPHVVQRKSSSKVQGLVELYDGLAARPTATRSLSASSSTRDSSRHGSIVSDRSIDTTESPENEAAETTPKTTLAVGVPEPVPGSPASESALPTPKIGLKQEDELPEDKTKGDTEDDGEDDSEEASPEDSSEADHEETVAIPEAISEESKETSADEPLQATEVDTKVPTKEEESHKAPSTNKDADTDVLSASRLLALFGKQTYTLDQAKVDELYNDKDVKVKPRSKKKKDDGEEPLVLDAFIPDYILDDSFTAISERKVWYRIARHGSYRKHAAGGDDNENYRPVTWRTSAIRDDTVKIVRRWMEEDSFTGKPTLGGGFGRGLGGAGGGGNRSGNLFGWDSAAEPVALDEIFKRKKPSTTTGGGHKYNLSSASSAWANEGSGASADSPAGFSPGFSPAPVFGWGSNSNTQSHDHLPAKPESTRNSVQFERPMPSPVVAVPSPTTTQPSRFSVVLPPRDLAPTLPPSTAKEDTGAFADGDDDDDWGEMISSPVKEEFSIPPLSAPLSLPPAPSPVQAAPAFVAPPPKSHSPAPAPVLAPAPTPQLDERRLAELADSIISGLPDLSYMTV</sequence>
<keyword evidence="3" id="KW-1185">Reference proteome</keyword>
<feature type="compositionally biased region" description="Low complexity" evidence="1">
    <location>
        <begin position="402"/>
        <end position="418"/>
    </location>
</feature>
<feature type="compositionally biased region" description="Basic and acidic residues" evidence="1">
    <location>
        <begin position="243"/>
        <end position="264"/>
    </location>
</feature>
<protein>
    <recommendedName>
        <fullName evidence="4">Glucan 1, 4-alpha-glucosidase</fullName>
    </recommendedName>
</protein>
<feature type="region of interest" description="Disordered" evidence="1">
    <location>
        <begin position="1"/>
        <end position="564"/>
    </location>
</feature>
<evidence type="ECO:0000256" key="1">
    <source>
        <dbReference type="SAM" id="MobiDB-lite"/>
    </source>
</evidence>
<feature type="compositionally biased region" description="Low complexity" evidence="1">
    <location>
        <begin position="812"/>
        <end position="825"/>
    </location>
</feature>
<feature type="compositionally biased region" description="Basic and acidic residues" evidence="1">
    <location>
        <begin position="476"/>
        <end position="490"/>
    </location>
</feature>
<feature type="compositionally biased region" description="Low complexity" evidence="1">
    <location>
        <begin position="101"/>
        <end position="117"/>
    </location>
</feature>
<comment type="caution">
    <text evidence="2">The sequence shown here is derived from an EMBL/GenBank/DDBJ whole genome shotgun (WGS) entry which is preliminary data.</text>
</comment>
<evidence type="ECO:0000313" key="2">
    <source>
        <dbReference type="EMBL" id="KAL1902405.1"/>
    </source>
</evidence>
<dbReference type="Proteomes" id="UP001583186">
    <property type="component" value="Unassembled WGS sequence"/>
</dbReference>
<feature type="compositionally biased region" description="Acidic residues" evidence="1">
    <location>
        <begin position="289"/>
        <end position="304"/>
    </location>
</feature>
<feature type="compositionally biased region" description="Basic and acidic residues" evidence="1">
    <location>
        <begin position="540"/>
        <end position="553"/>
    </location>
</feature>
<feature type="region of interest" description="Disordered" evidence="1">
    <location>
        <begin position="876"/>
        <end position="917"/>
    </location>
</feature>
<feature type="compositionally biased region" description="Low complexity" evidence="1">
    <location>
        <begin position="153"/>
        <end position="162"/>
    </location>
</feature>
<proteinExistence type="predicted"/>